<dbReference type="InterPro" id="IPR000297">
    <property type="entry name" value="PPIase_PpiC"/>
</dbReference>
<evidence type="ECO:0000256" key="3">
    <source>
        <dbReference type="ARBA" id="ARBA00022764"/>
    </source>
</evidence>
<dbReference type="InterPro" id="IPR027304">
    <property type="entry name" value="Trigger_fact/SurA_dom_sf"/>
</dbReference>
<dbReference type="Pfam" id="PF13616">
    <property type="entry name" value="Rotamase_3"/>
    <property type="match status" value="1"/>
</dbReference>
<feature type="chain" id="PRO_5013416888" description="Chaperone SurA" evidence="7">
    <location>
        <begin position="37"/>
        <end position="445"/>
    </location>
</feature>
<dbReference type="GO" id="GO:0051082">
    <property type="term" value="F:unfolded protein binding"/>
    <property type="evidence" value="ECO:0007669"/>
    <property type="project" value="UniProtKB-UniRule"/>
</dbReference>
<dbReference type="STRING" id="92487.SAMN02745130_01808"/>
<keyword evidence="2 7" id="KW-0677">Repeat</keyword>
<evidence type="ECO:0000256" key="6">
    <source>
        <dbReference type="ARBA" id="ARBA00023235"/>
    </source>
</evidence>
<dbReference type="PROSITE" id="PS01096">
    <property type="entry name" value="PPIC_PPIASE_1"/>
    <property type="match status" value="1"/>
</dbReference>
<organism evidence="9 10">
    <name type="scientific">Thiothrix eikelboomii</name>
    <dbReference type="NCBI Taxonomy" id="92487"/>
    <lineage>
        <taxon>Bacteria</taxon>
        <taxon>Pseudomonadati</taxon>
        <taxon>Pseudomonadota</taxon>
        <taxon>Gammaproteobacteria</taxon>
        <taxon>Thiotrichales</taxon>
        <taxon>Thiotrichaceae</taxon>
        <taxon>Thiothrix</taxon>
    </lineage>
</organism>
<evidence type="ECO:0000256" key="5">
    <source>
        <dbReference type="ARBA" id="ARBA00023186"/>
    </source>
</evidence>
<dbReference type="SUPFAM" id="SSF54534">
    <property type="entry name" value="FKBP-like"/>
    <property type="match status" value="2"/>
</dbReference>
<dbReference type="SUPFAM" id="SSF109998">
    <property type="entry name" value="Triger factor/SurA peptide-binding domain-like"/>
    <property type="match status" value="1"/>
</dbReference>
<dbReference type="RefSeq" id="WP_078922278.1">
    <property type="nucleotide sequence ID" value="NZ_FUYB01000007.1"/>
</dbReference>
<sequence precursor="true">MATNSILSFSTLWRKLWPAAFLMGSLAISASSGLQAAALDQIAVVVNSEVILYSEVQQRVQMLRASKAGRGLGQTELLRAAVDELVTERLQAQYAKENGIQVDDAMVDRAMASIARQNRMDMPAFQAALQREGISIQALREQTRRKITADLLRKQQAGGKVAVSDREVNDLIASQSQKITAGERYHLQHLLVAAPNGATIEQVNAARTKAEQLRTRIAQGEDFATVAKQFSDNNAAEQGGDLGWQAADALPSSFVRALALMQVGDISSVVRDQHGFHLLKLLEREGGKRASAAESRVRHILISTQKNSPAAAKQKIDALYAQLQAGGDFAQLAKAHSDDPGSAARGGELGWAKAGQMVAPFEQTMNSQALNTLSQPFQTQFGWHVLEVLERKQADQTADRIREQATNYLGGRKEEEQYQAWLQSLRNGAYIDYRLQGAAPRLQLK</sequence>
<keyword evidence="1 7" id="KW-0732">Signal</keyword>
<dbReference type="Pfam" id="PF09312">
    <property type="entry name" value="SurA_N"/>
    <property type="match status" value="1"/>
</dbReference>
<dbReference type="GO" id="GO:0030288">
    <property type="term" value="C:outer membrane-bounded periplasmic space"/>
    <property type="evidence" value="ECO:0007669"/>
    <property type="project" value="InterPro"/>
</dbReference>
<dbReference type="EC" id="5.2.1.8" evidence="7"/>
<feature type="signal peptide" evidence="7">
    <location>
        <begin position="1"/>
        <end position="36"/>
    </location>
</feature>
<keyword evidence="6 7" id="KW-0413">Isomerase</keyword>
<comment type="catalytic activity">
    <reaction evidence="7">
        <text>[protein]-peptidylproline (omega=180) = [protein]-peptidylproline (omega=0)</text>
        <dbReference type="Rhea" id="RHEA:16237"/>
        <dbReference type="Rhea" id="RHEA-COMP:10747"/>
        <dbReference type="Rhea" id="RHEA-COMP:10748"/>
        <dbReference type="ChEBI" id="CHEBI:83833"/>
        <dbReference type="ChEBI" id="CHEBI:83834"/>
        <dbReference type="EC" id="5.2.1.8"/>
    </reaction>
</comment>
<keyword evidence="10" id="KW-1185">Reference proteome</keyword>
<dbReference type="GO" id="GO:0003755">
    <property type="term" value="F:peptidyl-prolyl cis-trans isomerase activity"/>
    <property type="evidence" value="ECO:0007669"/>
    <property type="project" value="UniProtKB-UniRule"/>
</dbReference>
<evidence type="ECO:0000256" key="1">
    <source>
        <dbReference type="ARBA" id="ARBA00022729"/>
    </source>
</evidence>
<evidence type="ECO:0000256" key="2">
    <source>
        <dbReference type="ARBA" id="ARBA00022737"/>
    </source>
</evidence>
<dbReference type="PROSITE" id="PS50198">
    <property type="entry name" value="PPIC_PPIASE_2"/>
    <property type="match status" value="2"/>
</dbReference>
<dbReference type="PANTHER" id="PTHR47637">
    <property type="entry name" value="CHAPERONE SURA"/>
    <property type="match status" value="1"/>
</dbReference>
<dbReference type="Gene3D" id="1.10.4030.10">
    <property type="entry name" value="Porin chaperone SurA, peptide-binding domain"/>
    <property type="match status" value="1"/>
</dbReference>
<evidence type="ECO:0000313" key="10">
    <source>
        <dbReference type="Proteomes" id="UP000190460"/>
    </source>
</evidence>
<dbReference type="InterPro" id="IPR046357">
    <property type="entry name" value="PPIase_dom_sf"/>
</dbReference>
<dbReference type="HAMAP" id="MF_01183">
    <property type="entry name" value="Chaperone_SurA"/>
    <property type="match status" value="1"/>
</dbReference>
<accession>A0A1T4WL54</accession>
<dbReference type="InterPro" id="IPR023034">
    <property type="entry name" value="PPIase_SurA"/>
</dbReference>
<protein>
    <recommendedName>
        <fullName evidence="7">Chaperone SurA</fullName>
    </recommendedName>
    <alternativeName>
        <fullName evidence="7">Peptidyl-prolyl cis-trans isomerase SurA</fullName>
        <shortName evidence="7">PPIase SurA</shortName>
        <ecNumber evidence="7">5.2.1.8</ecNumber>
    </alternativeName>
    <alternativeName>
        <fullName evidence="7">Rotamase SurA</fullName>
    </alternativeName>
</protein>
<comment type="subcellular location">
    <subcellularLocation>
        <location evidence="7">Periplasm</location>
    </subcellularLocation>
    <text evidence="7">Is capable of associating with the outer membrane.</text>
</comment>
<name>A0A1T4WL54_9GAMM</name>
<evidence type="ECO:0000313" key="9">
    <source>
        <dbReference type="EMBL" id="SKA77919.1"/>
    </source>
</evidence>
<dbReference type="GO" id="GO:0006457">
    <property type="term" value="P:protein folding"/>
    <property type="evidence" value="ECO:0007669"/>
    <property type="project" value="UniProtKB-UniRule"/>
</dbReference>
<evidence type="ECO:0000256" key="4">
    <source>
        <dbReference type="ARBA" id="ARBA00023110"/>
    </source>
</evidence>
<dbReference type="Pfam" id="PF00639">
    <property type="entry name" value="Rotamase"/>
    <property type="match status" value="1"/>
</dbReference>
<keyword evidence="3 7" id="KW-0574">Periplasm</keyword>
<dbReference type="GO" id="GO:0042277">
    <property type="term" value="F:peptide binding"/>
    <property type="evidence" value="ECO:0007669"/>
    <property type="project" value="InterPro"/>
</dbReference>
<dbReference type="InterPro" id="IPR015391">
    <property type="entry name" value="SurA_N"/>
</dbReference>
<keyword evidence="4 7" id="KW-0697">Rotamase</keyword>
<dbReference type="InterPro" id="IPR050280">
    <property type="entry name" value="OMP_Chaperone_SurA"/>
</dbReference>
<dbReference type="Proteomes" id="UP000190460">
    <property type="component" value="Unassembled WGS sequence"/>
</dbReference>
<dbReference type="Gene3D" id="3.10.50.40">
    <property type="match status" value="2"/>
</dbReference>
<dbReference type="EMBL" id="FUYB01000007">
    <property type="protein sequence ID" value="SKA77919.1"/>
    <property type="molecule type" value="Genomic_DNA"/>
</dbReference>
<gene>
    <name evidence="7" type="primary">surA</name>
    <name evidence="9" type="ORF">SAMN02745130_01808</name>
</gene>
<evidence type="ECO:0000256" key="7">
    <source>
        <dbReference type="HAMAP-Rule" id="MF_01183"/>
    </source>
</evidence>
<dbReference type="InterPro" id="IPR023058">
    <property type="entry name" value="PPIase_PpiC_CS"/>
</dbReference>
<reference evidence="9 10" key="1">
    <citation type="submission" date="2017-02" db="EMBL/GenBank/DDBJ databases">
        <authorList>
            <person name="Peterson S.W."/>
        </authorList>
    </citation>
    <scope>NUCLEOTIDE SEQUENCE [LARGE SCALE GENOMIC DNA]</scope>
    <source>
        <strain evidence="9 10">ATCC 49788</strain>
    </source>
</reference>
<comment type="function">
    <text evidence="7">Chaperone involved in the correct folding and assembly of outer membrane proteins. Recognizes specific patterns of aromatic residues and the orientation of their side chains, which are found more frequently in integral outer membrane proteins. May act in both early periplasmic and late outer membrane-associated steps of protein maturation.</text>
</comment>
<dbReference type="GO" id="GO:0050821">
    <property type="term" value="P:protein stabilization"/>
    <property type="evidence" value="ECO:0007669"/>
    <property type="project" value="InterPro"/>
</dbReference>
<feature type="domain" description="PpiC" evidence="8">
    <location>
        <begin position="292"/>
        <end position="390"/>
    </location>
</feature>
<proteinExistence type="inferred from homology"/>
<evidence type="ECO:0000259" key="8">
    <source>
        <dbReference type="PROSITE" id="PS50198"/>
    </source>
</evidence>
<comment type="domain">
    <text evidence="7">The PPIase activity resides only in the second parvulin domain. The N-terminal region and the C-terminal tail are necessary and sufficient for the chaperone activity of SurA. The PPIase activity is dispensable for SurA to function as a chaperone. The N-terminal region and the C-terminal tail are also required for porin recognition.</text>
</comment>
<feature type="domain" description="PpiC" evidence="8">
    <location>
        <begin position="182"/>
        <end position="283"/>
    </location>
</feature>
<dbReference type="GO" id="GO:0043165">
    <property type="term" value="P:Gram-negative-bacterium-type cell outer membrane assembly"/>
    <property type="evidence" value="ECO:0007669"/>
    <property type="project" value="InterPro"/>
</dbReference>
<dbReference type="OrthoDB" id="14196at2"/>
<dbReference type="PANTHER" id="PTHR47637:SF1">
    <property type="entry name" value="CHAPERONE SURA"/>
    <property type="match status" value="1"/>
</dbReference>
<dbReference type="AlphaFoldDB" id="A0A1T4WL54"/>
<keyword evidence="5 7" id="KW-0143">Chaperone</keyword>